<dbReference type="SUPFAM" id="SSF46689">
    <property type="entry name" value="Homeodomain-like"/>
    <property type="match status" value="1"/>
</dbReference>
<feature type="compositionally biased region" description="Acidic residues" evidence="1">
    <location>
        <begin position="335"/>
        <end position="344"/>
    </location>
</feature>
<gene>
    <name evidence="3" type="ORF">MANES_02G053300</name>
</gene>
<dbReference type="PANTHER" id="PTHR46872">
    <property type="entry name" value="DNA BINDING PROTEIN"/>
    <property type="match status" value="1"/>
</dbReference>
<evidence type="ECO:0000259" key="2">
    <source>
        <dbReference type="PROSITE" id="PS50090"/>
    </source>
</evidence>
<protein>
    <recommendedName>
        <fullName evidence="2">Myb-like domain-containing protein</fullName>
    </recommendedName>
</protein>
<dbReference type="CDD" id="cd00167">
    <property type="entry name" value="SANT"/>
    <property type="match status" value="1"/>
</dbReference>
<feature type="region of interest" description="Disordered" evidence="1">
    <location>
        <begin position="318"/>
        <end position="344"/>
    </location>
</feature>
<dbReference type="STRING" id="3983.A0A2C9WB73"/>
<dbReference type="InterPro" id="IPR001005">
    <property type="entry name" value="SANT/Myb"/>
</dbReference>
<feature type="domain" description="Myb-like" evidence="2">
    <location>
        <begin position="258"/>
        <end position="306"/>
    </location>
</feature>
<dbReference type="PROSITE" id="PS50090">
    <property type="entry name" value="MYB_LIKE"/>
    <property type="match status" value="1"/>
</dbReference>
<evidence type="ECO:0000313" key="3">
    <source>
        <dbReference type="EMBL" id="OAY56893.1"/>
    </source>
</evidence>
<dbReference type="InterPro" id="IPR009057">
    <property type="entry name" value="Homeodomain-like_sf"/>
</dbReference>
<name>A0A2C9WB73_MANES</name>
<reference evidence="3" key="1">
    <citation type="submission" date="2016-02" db="EMBL/GenBank/DDBJ databases">
        <title>WGS assembly of Manihot esculenta.</title>
        <authorList>
            <person name="Bredeson J.V."/>
            <person name="Prochnik S.E."/>
            <person name="Lyons J.B."/>
            <person name="Schmutz J."/>
            <person name="Grimwood J."/>
            <person name="Vrebalov J."/>
            <person name="Bart R.S."/>
            <person name="Amuge T."/>
            <person name="Ferguson M.E."/>
            <person name="Green R."/>
            <person name="Putnam N."/>
            <person name="Stites J."/>
            <person name="Rounsley S."/>
            <person name="Rokhsar D.S."/>
        </authorList>
    </citation>
    <scope>NUCLEOTIDE SEQUENCE [LARGE SCALE GENOMIC DNA]</scope>
    <source>
        <tissue evidence="3">Leaf</tissue>
    </source>
</reference>
<dbReference type="AlphaFoldDB" id="A0A2C9WB73"/>
<dbReference type="Gene3D" id="1.10.10.60">
    <property type="entry name" value="Homeodomain-like"/>
    <property type="match status" value="1"/>
</dbReference>
<evidence type="ECO:0000256" key="1">
    <source>
        <dbReference type="SAM" id="MobiDB-lite"/>
    </source>
</evidence>
<dbReference type="PANTHER" id="PTHR46872:SF4">
    <property type="entry name" value="MYB-LIKE DOMAIN-CONTAINING PROTEIN"/>
    <property type="match status" value="1"/>
</dbReference>
<organism evidence="3">
    <name type="scientific">Manihot esculenta</name>
    <name type="common">Cassava</name>
    <name type="synonym">Jatropha manihot</name>
    <dbReference type="NCBI Taxonomy" id="3983"/>
    <lineage>
        <taxon>Eukaryota</taxon>
        <taxon>Viridiplantae</taxon>
        <taxon>Streptophyta</taxon>
        <taxon>Embryophyta</taxon>
        <taxon>Tracheophyta</taxon>
        <taxon>Spermatophyta</taxon>
        <taxon>Magnoliopsida</taxon>
        <taxon>eudicotyledons</taxon>
        <taxon>Gunneridae</taxon>
        <taxon>Pentapetalae</taxon>
        <taxon>rosids</taxon>
        <taxon>fabids</taxon>
        <taxon>Malpighiales</taxon>
        <taxon>Euphorbiaceae</taxon>
        <taxon>Crotonoideae</taxon>
        <taxon>Manihoteae</taxon>
        <taxon>Manihot</taxon>
    </lineage>
</organism>
<accession>A0A2C9WB73</accession>
<sequence>MIHKRPFVGDDSYEVAFKYPRNLEHVDKLAPIVSFNDYHQKTTISDGDVNLHNLQDAGSSANESVAVDSNGTNKLESAPSGCFPHFLWINNGILEADNLSLFPEYFDHGHQLRALLQQPDEMSSSLEYPFRKPVSIGPEHQAFVPEWEGPITSSNNLQLDKSNPEVLFARSSSPSIRVDDGYEERLMGICVIPMPDSEASVTHCCWGTKTDCSCLDQGSIGCVKQHVVKARQGLRENLGEEVFEGLGFNDMGEDVAKKWTEEEEQVFHDLILSNPASLGRNFWDHLAAAFPSRTKKELCNYYFNVFMLRRRTEQNRFDPLNIDSDNDEWQRSEDGMEEGDEDSAVESLGGHAYYQEDHAEDCNTHIEEDDDEMVASKESANDDDIQRGATDEEYEGDIDDISEAHVGIATDDCGGDTGFKLLGISSNMGNDFDIEDGSCTSYECQRDNIDSCGPVDTASVYDGRHSSQE</sequence>
<dbReference type="EMBL" id="CM004388">
    <property type="protein sequence ID" value="OAY56893.1"/>
    <property type="molecule type" value="Genomic_DNA"/>
</dbReference>
<proteinExistence type="predicted"/>